<sequence length="475" mass="49653">MAGQVGKGDGETPLSVTERDELESLRAEVTSLRVETAEAKRAAAEAAVTPAAPVKRSRDRHWVRWTAAVVIIALAALLSIGAVAARYVKGQLLDTDHYVATVAPLASDPAIQAAVAGRVSTAIEDQLDLESLTTQALTAITDNAPRVPEALVGLAPVIASQANGFIEKRVDDFVQSPAFQNLWVEANRAAHKNLSSVLTGGDGAALTANADGQVTLQLAPIIDAVKERLSAQGLNFVDKLPQVDATFVVFSSPDIAALQRWVNFFDHAATWLIWIAVALAAAGVLVAPRGSRRRAAVIAGVFVTVAMLLLALGIAVGRTVYLGALSDVVIHPTAAEALFDTIVQPLRVALRVVLVVALVVAIAAFLVGPSPAAVAVRNGFMKLVGLASGGRAGETTREPRTWEVWIARFRIALTVLIIGLAALLVAFWHYPTGMVVFWIALLAVVLVVAVQVLAAPARGSVAGTPSSGAPGELTP</sequence>
<feature type="region of interest" description="Disordered" evidence="1">
    <location>
        <begin position="1"/>
        <end position="20"/>
    </location>
</feature>
<feature type="transmembrane region" description="Helical" evidence="2">
    <location>
        <begin position="348"/>
        <end position="367"/>
    </location>
</feature>
<accession>A0A2M8WTJ4</accession>
<keyword evidence="2" id="KW-0812">Transmembrane</keyword>
<dbReference type="OrthoDB" id="4350291at2"/>
<dbReference type="Proteomes" id="UP000231586">
    <property type="component" value="Unassembled WGS sequence"/>
</dbReference>
<feature type="transmembrane region" description="Helical" evidence="2">
    <location>
        <begin position="409"/>
        <end position="430"/>
    </location>
</feature>
<keyword evidence="2" id="KW-0472">Membrane</keyword>
<reference evidence="3 4" key="1">
    <citation type="submission" date="2017-11" db="EMBL/GenBank/DDBJ databases">
        <title>Genomic Encyclopedia of Archaeal and Bacterial Type Strains, Phase II (KMG-II): From Individual Species to Whole Genera.</title>
        <authorList>
            <person name="Goeker M."/>
        </authorList>
    </citation>
    <scope>NUCLEOTIDE SEQUENCE [LARGE SCALE GENOMIC DNA]</scope>
    <source>
        <strain evidence="3 4">DSM 22413</strain>
    </source>
</reference>
<proteinExistence type="predicted"/>
<organism evidence="3 4">
    <name type="scientific">Luteimicrobium subarcticum</name>
    <dbReference type="NCBI Taxonomy" id="620910"/>
    <lineage>
        <taxon>Bacteria</taxon>
        <taxon>Bacillati</taxon>
        <taxon>Actinomycetota</taxon>
        <taxon>Actinomycetes</taxon>
        <taxon>Micrococcales</taxon>
        <taxon>Luteimicrobium</taxon>
    </lineage>
</organism>
<keyword evidence="4" id="KW-1185">Reference proteome</keyword>
<comment type="caution">
    <text evidence="3">The sequence shown here is derived from an EMBL/GenBank/DDBJ whole genome shotgun (WGS) entry which is preliminary data.</text>
</comment>
<dbReference type="AlphaFoldDB" id="A0A2M8WTJ4"/>
<keyword evidence="2" id="KW-1133">Transmembrane helix</keyword>
<gene>
    <name evidence="3" type="ORF">CLV34_1765</name>
</gene>
<protein>
    <submittedName>
        <fullName evidence="3">Uncharacterized protein</fullName>
    </submittedName>
</protein>
<feature type="transmembrane region" description="Helical" evidence="2">
    <location>
        <begin position="268"/>
        <end position="288"/>
    </location>
</feature>
<evidence type="ECO:0000313" key="4">
    <source>
        <dbReference type="Proteomes" id="UP000231586"/>
    </source>
</evidence>
<feature type="transmembrane region" description="Helical" evidence="2">
    <location>
        <begin position="295"/>
        <end position="316"/>
    </location>
</feature>
<evidence type="ECO:0000313" key="3">
    <source>
        <dbReference type="EMBL" id="PJI94277.1"/>
    </source>
</evidence>
<name>A0A2M8WTJ4_9MICO</name>
<evidence type="ECO:0000256" key="2">
    <source>
        <dbReference type="SAM" id="Phobius"/>
    </source>
</evidence>
<dbReference type="EMBL" id="PGTZ01000007">
    <property type="protein sequence ID" value="PJI94277.1"/>
    <property type="molecule type" value="Genomic_DNA"/>
</dbReference>
<dbReference type="RefSeq" id="WP_157803770.1">
    <property type="nucleotide sequence ID" value="NZ_PGTZ01000007.1"/>
</dbReference>
<feature type="transmembrane region" description="Helical" evidence="2">
    <location>
        <begin position="65"/>
        <end position="88"/>
    </location>
</feature>
<evidence type="ECO:0000256" key="1">
    <source>
        <dbReference type="SAM" id="MobiDB-lite"/>
    </source>
</evidence>
<feature type="transmembrane region" description="Helical" evidence="2">
    <location>
        <begin position="436"/>
        <end position="455"/>
    </location>
</feature>